<dbReference type="Proteomes" id="UP001346869">
    <property type="component" value="Unassembled WGS sequence"/>
</dbReference>
<keyword evidence="2" id="KW-1185">Reference proteome</keyword>
<accession>A0AAN8AAC6</accession>
<evidence type="ECO:0000313" key="1">
    <source>
        <dbReference type="EMBL" id="KAK5855311.1"/>
    </source>
</evidence>
<sequence length="95" mass="10557">MGKMVDPSLSRPPPSTLSLCQCGPDRLRVPQSSPLQDCLSVGVVRAWHGNLWSIGSRGQCVWLLPRGKSGLYPNLCQLWNKKVVQERRMGVDRDG</sequence>
<proteinExistence type="predicted"/>
<reference evidence="1 2" key="2">
    <citation type="journal article" date="2023" name="Mol. Biol. Evol.">
        <title>Genomics of Secondarily Temperate Adaptation in the Only Non-Antarctic Icefish.</title>
        <authorList>
            <person name="Rivera-Colon A.G."/>
            <person name="Rayamajhi N."/>
            <person name="Minhas B.F."/>
            <person name="Madrigal G."/>
            <person name="Bilyk K.T."/>
            <person name="Yoon V."/>
            <person name="Hune M."/>
            <person name="Gregory S."/>
            <person name="Cheng C.H.C."/>
            <person name="Catchen J.M."/>
        </authorList>
    </citation>
    <scope>NUCLEOTIDE SEQUENCE [LARGE SCALE GENOMIC DNA]</scope>
    <source>
        <strain evidence="1">JMC-PN-2008</strain>
    </source>
</reference>
<protein>
    <submittedName>
        <fullName evidence="1">Uncharacterized protein</fullName>
    </submittedName>
</protein>
<gene>
    <name evidence="1" type="ORF">PBY51_005420</name>
</gene>
<name>A0AAN8AAC6_ELEMC</name>
<organism evidence="1 2">
    <name type="scientific">Eleginops maclovinus</name>
    <name type="common">Patagonian blennie</name>
    <name type="synonym">Eleginus maclovinus</name>
    <dbReference type="NCBI Taxonomy" id="56733"/>
    <lineage>
        <taxon>Eukaryota</taxon>
        <taxon>Metazoa</taxon>
        <taxon>Chordata</taxon>
        <taxon>Craniata</taxon>
        <taxon>Vertebrata</taxon>
        <taxon>Euteleostomi</taxon>
        <taxon>Actinopterygii</taxon>
        <taxon>Neopterygii</taxon>
        <taxon>Teleostei</taxon>
        <taxon>Neoteleostei</taxon>
        <taxon>Acanthomorphata</taxon>
        <taxon>Eupercaria</taxon>
        <taxon>Perciformes</taxon>
        <taxon>Notothenioidei</taxon>
        <taxon>Eleginopidae</taxon>
        <taxon>Eleginops</taxon>
    </lineage>
</organism>
<dbReference type="AlphaFoldDB" id="A0AAN8AAC6"/>
<evidence type="ECO:0000313" key="2">
    <source>
        <dbReference type="Proteomes" id="UP001346869"/>
    </source>
</evidence>
<comment type="caution">
    <text evidence="1">The sequence shown here is derived from an EMBL/GenBank/DDBJ whole genome shotgun (WGS) entry which is preliminary data.</text>
</comment>
<dbReference type="EMBL" id="JAUZQC010000018">
    <property type="protein sequence ID" value="KAK5855311.1"/>
    <property type="molecule type" value="Genomic_DNA"/>
</dbReference>
<reference evidence="1 2" key="1">
    <citation type="journal article" date="2023" name="Genes (Basel)">
        <title>Chromosome-Level Genome Assembly and Circadian Gene Repertoire of the Patagonia Blennie Eleginops maclovinus-The Closest Ancestral Proxy of Antarctic Cryonotothenioids.</title>
        <authorList>
            <person name="Cheng C.C."/>
            <person name="Rivera-Colon A.G."/>
            <person name="Minhas B.F."/>
            <person name="Wilson L."/>
            <person name="Rayamajhi N."/>
            <person name="Vargas-Chacoff L."/>
            <person name="Catchen J.M."/>
        </authorList>
    </citation>
    <scope>NUCLEOTIDE SEQUENCE [LARGE SCALE GENOMIC DNA]</scope>
    <source>
        <strain evidence="1">JMC-PN-2008</strain>
    </source>
</reference>